<protein>
    <recommendedName>
        <fullName evidence="1">DUF1618 domain-containing protein</fullName>
    </recommendedName>
</protein>
<evidence type="ECO:0000313" key="2">
    <source>
        <dbReference type="EMBL" id="CAM0148703.1"/>
    </source>
</evidence>
<accession>A0ABC9H4E5</accession>
<name>A0ABC9H4E5_9POAL</name>
<feature type="domain" description="DUF1618" evidence="1">
    <location>
        <begin position="267"/>
        <end position="402"/>
    </location>
</feature>
<dbReference type="Proteomes" id="UP001497457">
    <property type="component" value="Unassembled WGS sequence"/>
</dbReference>
<proteinExistence type="predicted"/>
<evidence type="ECO:0000259" key="1">
    <source>
        <dbReference type="Pfam" id="PF07762"/>
    </source>
</evidence>
<evidence type="ECO:0000313" key="3">
    <source>
        <dbReference type="Proteomes" id="UP001497457"/>
    </source>
</evidence>
<comment type="caution">
    <text evidence="2">The sequence shown here is derived from an EMBL/GenBank/DDBJ whole genome shotgun (WGS) entry which is preliminary data.</text>
</comment>
<organism evidence="2 3">
    <name type="scientific">Urochloa decumbens</name>
    <dbReference type="NCBI Taxonomy" id="240449"/>
    <lineage>
        <taxon>Eukaryota</taxon>
        <taxon>Viridiplantae</taxon>
        <taxon>Streptophyta</taxon>
        <taxon>Embryophyta</taxon>
        <taxon>Tracheophyta</taxon>
        <taxon>Spermatophyta</taxon>
        <taxon>Magnoliopsida</taxon>
        <taxon>Liliopsida</taxon>
        <taxon>Poales</taxon>
        <taxon>Poaceae</taxon>
        <taxon>PACMAD clade</taxon>
        <taxon>Panicoideae</taxon>
        <taxon>Panicodae</taxon>
        <taxon>Paniceae</taxon>
        <taxon>Melinidinae</taxon>
        <taxon>Urochloa</taxon>
    </lineage>
</organism>
<dbReference type="PANTHER" id="PTHR33074">
    <property type="entry name" value="EXPRESSED PROTEIN-RELATED"/>
    <property type="match status" value="1"/>
</dbReference>
<sequence length="487" mass="55622">MSAAAGGFPSWVLLERYLFRRDDRDSFPDESEAPIRASATTSWGTDFSIAFSVVEPPRISRLYAHLPPPGFPHPDKELPLYMLATHRHLALFNVSSSEIGVQNLNFYRLPFTSPSLVAVWVLHLFIFRADDKNPSSSLLKLLPTCTEPEIDYSRGDERLRLHRQPSNATPRRPRLMSYSLGLWCGGEDKGEELVVAELTVSTLNLGRLCTKAFADICLLRSSFTGDQLGGKWGTMRVPILSTDNDDLWKLSRWQTGAIVPFQRWLCWIDYQQGILFCDVSSKVPTISFLWFPLDKSPACTSTSPLTPTYKATCNIFYGGVSVVDHGRLLKFVHVARNDGLIYEALKPGADLTITYHTLVLGDGSMEWKDDYTITYDELRGQLTRDGVPMFPRVDIDRPHVVHFLYIEFICGFEKMWVLSIDMRTKTVESFYLYMDVNVYLKMDDNARPQMDDADFMRSICMSPTPSPFLPCEFPRFCYLSRKRKNME</sequence>
<dbReference type="InterPro" id="IPR011676">
    <property type="entry name" value="DUF1618"/>
</dbReference>
<dbReference type="Pfam" id="PF07762">
    <property type="entry name" value="DUF1618"/>
    <property type="match status" value="1"/>
</dbReference>
<dbReference type="AlphaFoldDB" id="A0ABC9H4E5"/>
<gene>
    <name evidence="2" type="ORF">URODEC1_LOCUS121963</name>
</gene>
<dbReference type="PANTHER" id="PTHR33074:SF128">
    <property type="entry name" value="EXPRESSED PROTEIN"/>
    <property type="match status" value="1"/>
</dbReference>
<dbReference type="EMBL" id="CAXIPR030001495">
    <property type="protein sequence ID" value="CAM0148703.1"/>
    <property type="molecule type" value="Genomic_DNA"/>
</dbReference>
<keyword evidence="3" id="KW-1185">Reference proteome</keyword>
<reference evidence="2 3" key="1">
    <citation type="submission" date="2024-10" db="EMBL/GenBank/DDBJ databases">
        <authorList>
            <person name="Ryan C."/>
        </authorList>
    </citation>
    <scope>NUCLEOTIDE SEQUENCE [LARGE SCALE GENOMIC DNA]</scope>
</reference>